<dbReference type="KEGG" id="cel:CELE_M7.12"/>
<comment type="catalytic activity">
    <reaction evidence="10">
        <text>serotonin + hexadecanoyl-CoA = N-hexadecanoyl-serotonin + CoA + H(+)</text>
        <dbReference type="Rhea" id="RHEA:51384"/>
        <dbReference type="ChEBI" id="CHEBI:15378"/>
        <dbReference type="ChEBI" id="CHEBI:57287"/>
        <dbReference type="ChEBI" id="CHEBI:57379"/>
        <dbReference type="ChEBI" id="CHEBI:134059"/>
        <dbReference type="ChEBI" id="CHEBI:350546"/>
    </reaction>
    <physiologicalReaction direction="left-to-right" evidence="10">
        <dbReference type="Rhea" id="RHEA:51385"/>
    </physiologicalReaction>
</comment>
<dbReference type="GO" id="GO:0004059">
    <property type="term" value="F:aralkylamine N-acetyltransferase activity"/>
    <property type="evidence" value="ECO:0007669"/>
    <property type="project" value="UniProtKB-EC"/>
</dbReference>
<comment type="pathway">
    <text evidence="2">Aromatic compound metabolism; melatonin biosynthesis; melatonin from serotonin: step 1/2.</text>
</comment>
<dbReference type="FunFam" id="3.40.630.30:FF:000046">
    <property type="entry name" value="Dopamine N-acetyltransferase"/>
    <property type="match status" value="1"/>
</dbReference>
<dbReference type="SMR" id="Q21596"/>
<gene>
    <name evidence="13" type="ORF">CELE_M7.12</name>
    <name evidence="13 15" type="ORF">M7.12</name>
</gene>
<dbReference type="Gene3D" id="3.40.630.30">
    <property type="match status" value="1"/>
</dbReference>
<evidence type="ECO:0000256" key="10">
    <source>
        <dbReference type="ARBA" id="ARBA00052178"/>
    </source>
</evidence>
<evidence type="ECO:0000256" key="2">
    <source>
        <dbReference type="ARBA" id="ARBA00037926"/>
    </source>
</evidence>
<evidence type="ECO:0000256" key="11">
    <source>
        <dbReference type="ARBA" id="ARBA00052335"/>
    </source>
</evidence>
<dbReference type="EC" id="2.3.1.87" evidence="4"/>
<proteinExistence type="evidence at protein level"/>
<dbReference type="CTD" id="187458"/>
<evidence type="ECO:0007829" key="16">
    <source>
        <dbReference type="PeptideAtlas" id="Q21596"/>
    </source>
</evidence>
<evidence type="ECO:0000256" key="12">
    <source>
        <dbReference type="ARBA" id="ARBA00052491"/>
    </source>
</evidence>
<evidence type="ECO:0000256" key="8">
    <source>
        <dbReference type="ARBA" id="ARBA00051711"/>
    </source>
</evidence>
<keyword evidence="16" id="KW-1267">Proteomics identification</keyword>
<accession>Q21596</accession>
<dbReference type="HOGENOM" id="CLU_106870_1_0_1"/>
<reference evidence="13 14" key="1">
    <citation type="journal article" date="1998" name="Science">
        <title>Genome sequence of the nematode C. elegans: a platform for investigating biology.</title>
        <authorList>
            <consortium name="The C. elegans sequencing consortium"/>
            <person name="Sulson J.E."/>
            <person name="Waterston R."/>
        </authorList>
    </citation>
    <scope>NUCLEOTIDE SEQUENCE [LARGE SCALE GENOMIC DNA]</scope>
    <source>
        <strain evidence="13 14">Bristol N2</strain>
    </source>
</reference>
<comment type="catalytic activity">
    <reaction evidence="9">
        <text>serotonin + (9Z)-octadecenoyl-CoA = N-(9Z-octadecenoyl)-serotonin + CoA + H(+)</text>
        <dbReference type="Rhea" id="RHEA:51392"/>
        <dbReference type="ChEBI" id="CHEBI:15378"/>
        <dbReference type="ChEBI" id="CHEBI:57287"/>
        <dbReference type="ChEBI" id="CHEBI:57387"/>
        <dbReference type="ChEBI" id="CHEBI:134064"/>
        <dbReference type="ChEBI" id="CHEBI:350546"/>
    </reaction>
    <physiologicalReaction direction="left-to-right" evidence="9">
        <dbReference type="Rhea" id="RHEA:51393"/>
    </physiologicalReaction>
</comment>
<sequence>MQVSRFLTSFHRLSTALPASTEKYYFETVKHDNRNEVVDFLNNNFRVEEPLSKAAGMTESDIQSCFDGVFERVLKNEVSILARSKQSDEIVGCMLNSVWKRNDPKKNEDEAEDFEFGGDRKGVMTIGEILNELHESFWKLRPDQHTVLHFEISSVNKNHQRQGLASKFMNWTEKKELLKSVEASSIVAEASSLANQILLSKRGYETVASTLLSSRIDVNGKQILVCDDGTDRVDLVFKELN</sequence>
<dbReference type="Bgee" id="WBGene00010887">
    <property type="expression patterns" value="Expressed in adult organism and 2 other cell types or tissues"/>
</dbReference>
<comment type="catalytic activity">
    <reaction evidence="7">
        <text>serotonin + (5Z,8Z,11Z,14Z)-eicosatetraenoyl-CoA = N-[(5Z,8Z,11Z,14Z)-eicosatetraenoyl]-serotonin + CoA + H(+)</text>
        <dbReference type="Rhea" id="RHEA:51396"/>
        <dbReference type="ChEBI" id="CHEBI:15378"/>
        <dbReference type="ChEBI" id="CHEBI:57287"/>
        <dbReference type="ChEBI" id="CHEBI:57368"/>
        <dbReference type="ChEBI" id="CHEBI:132255"/>
        <dbReference type="ChEBI" id="CHEBI:350546"/>
    </reaction>
    <physiologicalReaction direction="left-to-right" evidence="7">
        <dbReference type="Rhea" id="RHEA:51397"/>
    </physiologicalReaction>
</comment>
<evidence type="ECO:0000256" key="6">
    <source>
        <dbReference type="ARBA" id="ARBA00050849"/>
    </source>
</evidence>
<evidence type="ECO:0000313" key="15">
    <source>
        <dbReference type="WormBase" id="M7.12"/>
    </source>
</evidence>
<protein>
    <recommendedName>
        <fullName evidence="4">aralkylamine N-acetyltransferase</fullName>
        <ecNumber evidence="4">2.3.1.87</ecNumber>
    </recommendedName>
</protein>
<dbReference type="Proteomes" id="UP000001940">
    <property type="component" value="Chromosome IV"/>
</dbReference>
<comment type="catalytic activity">
    <reaction evidence="12">
        <text>serotonin + acetyl-CoA = N-acetylserotonin + CoA + H(+)</text>
        <dbReference type="Rhea" id="RHEA:25217"/>
        <dbReference type="ChEBI" id="CHEBI:15378"/>
        <dbReference type="ChEBI" id="CHEBI:17697"/>
        <dbReference type="ChEBI" id="CHEBI:57287"/>
        <dbReference type="ChEBI" id="CHEBI:57288"/>
        <dbReference type="ChEBI" id="CHEBI:350546"/>
        <dbReference type="EC" id="2.3.1.87"/>
    </reaction>
    <physiologicalReaction direction="left-to-right" evidence="12">
        <dbReference type="Rhea" id="RHEA:25218"/>
    </physiologicalReaction>
</comment>
<evidence type="ECO:0000313" key="14">
    <source>
        <dbReference type="Proteomes" id="UP000001940"/>
    </source>
</evidence>
<organism evidence="13 14">
    <name type="scientific">Caenorhabditis elegans</name>
    <dbReference type="NCBI Taxonomy" id="6239"/>
    <lineage>
        <taxon>Eukaryota</taxon>
        <taxon>Metazoa</taxon>
        <taxon>Ecdysozoa</taxon>
        <taxon>Nematoda</taxon>
        <taxon>Chromadorea</taxon>
        <taxon>Rhabditida</taxon>
        <taxon>Rhabditina</taxon>
        <taxon>Rhabditomorpha</taxon>
        <taxon>Rhabditoidea</taxon>
        <taxon>Rhabditidae</taxon>
        <taxon>Peloderinae</taxon>
        <taxon>Caenorhabditis</taxon>
    </lineage>
</organism>
<evidence type="ECO:0000256" key="1">
    <source>
        <dbReference type="ARBA" id="ARBA00022679"/>
    </source>
</evidence>
<keyword evidence="14" id="KW-1185">Reference proteome</keyword>
<dbReference type="InParanoid" id="Q21596"/>
<dbReference type="RefSeq" id="NP_502070.2">
    <property type="nucleotide sequence ID" value="NM_069669.2"/>
</dbReference>
<dbReference type="EMBL" id="BX284604">
    <property type="protein sequence ID" value="CAA92749.2"/>
    <property type="molecule type" value="Genomic_DNA"/>
</dbReference>
<evidence type="ECO:0000256" key="9">
    <source>
        <dbReference type="ARBA" id="ARBA00051823"/>
    </source>
</evidence>
<name>Q21596_CAEEL</name>
<dbReference type="InterPro" id="IPR016181">
    <property type="entry name" value="Acyl_CoA_acyltransferase"/>
</dbReference>
<dbReference type="PhylomeDB" id="Q21596"/>
<dbReference type="eggNOG" id="ENOG502SFIM">
    <property type="taxonomic scope" value="Eukaryota"/>
</dbReference>
<evidence type="ECO:0000256" key="4">
    <source>
        <dbReference type="ARBA" id="ARBA00039114"/>
    </source>
</evidence>
<dbReference type="OrthoDB" id="41532at2759"/>
<comment type="similarity">
    <text evidence="3">Belongs to the acetyltransferase family. AANAT subfamily.</text>
</comment>
<dbReference type="STRING" id="6239.M7.12.1"/>
<evidence type="ECO:0000256" key="5">
    <source>
        <dbReference type="ARBA" id="ARBA00050189"/>
    </source>
</evidence>
<dbReference type="GeneID" id="187458"/>
<comment type="catalytic activity">
    <reaction evidence="11">
        <text>dopamine + hexadecanoyl-CoA = N-hexadecanoyl-dopamine + CoA + H(+)</text>
        <dbReference type="Rhea" id="RHEA:51376"/>
        <dbReference type="ChEBI" id="CHEBI:15378"/>
        <dbReference type="ChEBI" id="CHEBI:57287"/>
        <dbReference type="ChEBI" id="CHEBI:57379"/>
        <dbReference type="ChEBI" id="CHEBI:59905"/>
        <dbReference type="ChEBI" id="CHEBI:134058"/>
    </reaction>
    <physiologicalReaction direction="left-to-right" evidence="11">
        <dbReference type="Rhea" id="RHEA:51377"/>
    </physiologicalReaction>
</comment>
<keyword evidence="1" id="KW-0808">Transferase</keyword>
<dbReference type="AlphaFoldDB" id="Q21596"/>
<dbReference type="GO" id="GO:0008080">
    <property type="term" value="F:N-acetyltransferase activity"/>
    <property type="evidence" value="ECO:0000318"/>
    <property type="project" value="GO_Central"/>
</dbReference>
<evidence type="ECO:0000313" key="13">
    <source>
        <dbReference type="EMBL" id="CAA92749.2"/>
    </source>
</evidence>
<dbReference type="PANTHER" id="PTHR20905:SF9">
    <property type="entry name" value="N-ACETYLTRANSFERASE DOMAIN-CONTAINING PROTEIN"/>
    <property type="match status" value="1"/>
</dbReference>
<dbReference type="SUPFAM" id="SSF55729">
    <property type="entry name" value="Acyl-CoA N-acyltransferases (Nat)"/>
    <property type="match status" value="1"/>
</dbReference>
<dbReference type="UCSC" id="M7.12">
    <property type="organism name" value="c. elegans"/>
</dbReference>
<comment type="catalytic activity">
    <reaction evidence="5">
        <text>dopamine + (9Z)-octadecenoyl-CoA = N-(9Z-octadecanoyl)-dopamine + CoA + H(+)</text>
        <dbReference type="Rhea" id="RHEA:51380"/>
        <dbReference type="ChEBI" id="CHEBI:15378"/>
        <dbReference type="ChEBI" id="CHEBI:31883"/>
        <dbReference type="ChEBI" id="CHEBI:57287"/>
        <dbReference type="ChEBI" id="CHEBI:57387"/>
        <dbReference type="ChEBI" id="CHEBI:59905"/>
    </reaction>
    <physiologicalReaction direction="left-to-right" evidence="5">
        <dbReference type="Rhea" id="RHEA:51381"/>
    </physiologicalReaction>
</comment>
<evidence type="ECO:0000256" key="7">
    <source>
        <dbReference type="ARBA" id="ARBA00051284"/>
    </source>
</evidence>
<dbReference type="PeptideAtlas" id="Q21596"/>
<dbReference type="WormBase" id="M7.12">
    <property type="protein sequence ID" value="CE37394"/>
    <property type="gene ID" value="WBGene00010887"/>
</dbReference>
<dbReference type="AGR" id="WB:WBGene00010887"/>
<dbReference type="PIR" id="T23823">
    <property type="entry name" value="T23823"/>
</dbReference>
<dbReference type="OMA" id="DRKGVMT"/>
<dbReference type="FunCoup" id="Q21596">
    <property type="interactions" value="5"/>
</dbReference>
<comment type="catalytic activity">
    <reaction evidence="6">
        <text>serotonin + octadecanoyl-CoA = N-octadecanoyl-serotonin + CoA + H(+)</text>
        <dbReference type="Rhea" id="RHEA:51400"/>
        <dbReference type="ChEBI" id="CHEBI:15378"/>
        <dbReference type="ChEBI" id="CHEBI:57287"/>
        <dbReference type="ChEBI" id="CHEBI:57394"/>
        <dbReference type="ChEBI" id="CHEBI:134065"/>
        <dbReference type="ChEBI" id="CHEBI:350546"/>
    </reaction>
    <physiologicalReaction direction="left-to-right" evidence="6">
        <dbReference type="Rhea" id="RHEA:51401"/>
    </physiologicalReaction>
</comment>
<evidence type="ECO:0000256" key="3">
    <source>
        <dbReference type="ARBA" id="ARBA00038182"/>
    </source>
</evidence>
<dbReference type="PANTHER" id="PTHR20905">
    <property type="entry name" value="N-ACETYLTRANSFERASE-RELATED"/>
    <property type="match status" value="1"/>
</dbReference>
<comment type="catalytic activity">
    <reaction evidence="8">
        <text>dopamine + acetyl-CoA = N-acetyldopamine + CoA + H(+)</text>
        <dbReference type="Rhea" id="RHEA:51388"/>
        <dbReference type="ChEBI" id="CHEBI:15378"/>
        <dbReference type="ChEBI" id="CHEBI:57287"/>
        <dbReference type="ChEBI" id="CHEBI:57288"/>
        <dbReference type="ChEBI" id="CHEBI:59905"/>
        <dbReference type="ChEBI" id="CHEBI:125678"/>
    </reaction>
    <physiologicalReaction direction="left-to-right" evidence="8">
        <dbReference type="Rhea" id="RHEA:51389"/>
    </physiologicalReaction>
</comment>
<dbReference type="PaxDb" id="6239-M7.12"/>